<accession>A0A5J9SX52</accession>
<sequence length="243" mass="27332">MPMQPRPCAETSRPCDPSFIRGTITMPAVARCSWLSYLEPGTLDTVADTEVATQISRMTMEESRNPSKWLPLKDIDHPGPHLQQCRTLVPPFHRGRASQIVWGKHHFLGGEPKPMQVVMRNFFHGSQDAEGDPDRKKMNMNNLHTTVLKWLATRQKKKQLKWLATHRHLDRHPGIDAVLVVEVDAIDAETLEAALACRAYVRRVAMDLPLAISVQADSELGGQLHLLPHPALQSLLSYGQYIS</sequence>
<feature type="non-terminal residue" evidence="1">
    <location>
        <position position="1"/>
    </location>
</feature>
<dbReference type="Gramene" id="TVU03550">
    <property type="protein sequence ID" value="TVU03550"/>
    <property type="gene ID" value="EJB05_50865"/>
</dbReference>
<protein>
    <submittedName>
        <fullName evidence="1">Uncharacterized protein</fullName>
    </submittedName>
</protein>
<comment type="caution">
    <text evidence="1">The sequence shown here is derived from an EMBL/GenBank/DDBJ whole genome shotgun (WGS) entry which is preliminary data.</text>
</comment>
<gene>
    <name evidence="1" type="ORF">EJB05_50865</name>
</gene>
<dbReference type="AlphaFoldDB" id="A0A5J9SX52"/>
<evidence type="ECO:0000313" key="2">
    <source>
        <dbReference type="Proteomes" id="UP000324897"/>
    </source>
</evidence>
<reference evidence="1 2" key="1">
    <citation type="journal article" date="2019" name="Sci. Rep.">
        <title>A high-quality genome of Eragrostis curvula grass provides insights into Poaceae evolution and supports new strategies to enhance forage quality.</title>
        <authorList>
            <person name="Carballo J."/>
            <person name="Santos B.A.C.M."/>
            <person name="Zappacosta D."/>
            <person name="Garbus I."/>
            <person name="Selva J.P."/>
            <person name="Gallo C.A."/>
            <person name="Diaz A."/>
            <person name="Albertini E."/>
            <person name="Caccamo M."/>
            <person name="Echenique V."/>
        </authorList>
    </citation>
    <scope>NUCLEOTIDE SEQUENCE [LARGE SCALE GENOMIC DNA]</scope>
    <source>
        <strain evidence="2">cv. Victoria</strain>
        <tissue evidence="1">Leaf</tissue>
    </source>
</reference>
<dbReference type="Proteomes" id="UP000324897">
    <property type="component" value="Unassembled WGS sequence"/>
</dbReference>
<dbReference type="EMBL" id="RWGY01000165">
    <property type="protein sequence ID" value="TVU03550.1"/>
    <property type="molecule type" value="Genomic_DNA"/>
</dbReference>
<proteinExistence type="predicted"/>
<evidence type="ECO:0000313" key="1">
    <source>
        <dbReference type="EMBL" id="TVU03550.1"/>
    </source>
</evidence>
<name>A0A5J9SX52_9POAL</name>
<keyword evidence="2" id="KW-1185">Reference proteome</keyword>
<organism evidence="1 2">
    <name type="scientific">Eragrostis curvula</name>
    <name type="common">weeping love grass</name>
    <dbReference type="NCBI Taxonomy" id="38414"/>
    <lineage>
        <taxon>Eukaryota</taxon>
        <taxon>Viridiplantae</taxon>
        <taxon>Streptophyta</taxon>
        <taxon>Embryophyta</taxon>
        <taxon>Tracheophyta</taxon>
        <taxon>Spermatophyta</taxon>
        <taxon>Magnoliopsida</taxon>
        <taxon>Liliopsida</taxon>
        <taxon>Poales</taxon>
        <taxon>Poaceae</taxon>
        <taxon>PACMAD clade</taxon>
        <taxon>Chloridoideae</taxon>
        <taxon>Eragrostideae</taxon>
        <taxon>Eragrostidinae</taxon>
        <taxon>Eragrostis</taxon>
    </lineage>
</organism>